<sequence length="201" mass="20115">MDIERASAFARPRLIVATGLLGATLTGLGLVVPASTGSAQSNDDSGQIQCTGGKGTFSIAKNSDGKFIARGEGEFPTGEDALCASANDAIQGETGPISIKKVENACVLTAKIVKASETTAAGAEETARDGTLTLTIPLDGKAAKVRGQGHISDASALDAGATVSGSGTVKGLTAKNIDKSCKKVPVVKKAEVSDISGTVKP</sequence>
<protein>
    <submittedName>
        <fullName evidence="1">Uncharacterized protein</fullName>
    </submittedName>
</protein>
<organism evidence="1 2">
    <name type="scientific">Nocardia pseudobrasiliensis</name>
    <dbReference type="NCBI Taxonomy" id="45979"/>
    <lineage>
        <taxon>Bacteria</taxon>
        <taxon>Bacillati</taxon>
        <taxon>Actinomycetota</taxon>
        <taxon>Actinomycetes</taxon>
        <taxon>Mycobacteriales</taxon>
        <taxon>Nocardiaceae</taxon>
        <taxon>Nocardia</taxon>
    </lineage>
</organism>
<reference evidence="1 2" key="1">
    <citation type="submission" date="2018-07" db="EMBL/GenBank/DDBJ databases">
        <title>Genomic Encyclopedia of Type Strains, Phase IV (KMG-IV): sequencing the most valuable type-strain genomes for metagenomic binning, comparative biology and taxonomic classification.</title>
        <authorList>
            <person name="Goeker M."/>
        </authorList>
    </citation>
    <scope>NUCLEOTIDE SEQUENCE [LARGE SCALE GENOMIC DNA]</scope>
    <source>
        <strain evidence="1 2">DSM 44290</strain>
    </source>
</reference>
<accession>A0A370HLD4</accession>
<dbReference type="RefSeq" id="WP_068009694.1">
    <property type="nucleotide sequence ID" value="NZ_QQBC01000022.1"/>
</dbReference>
<evidence type="ECO:0000313" key="2">
    <source>
        <dbReference type="Proteomes" id="UP000254869"/>
    </source>
</evidence>
<evidence type="ECO:0000313" key="1">
    <source>
        <dbReference type="EMBL" id="RDI58975.1"/>
    </source>
</evidence>
<comment type="caution">
    <text evidence="1">The sequence shown here is derived from an EMBL/GenBank/DDBJ whole genome shotgun (WGS) entry which is preliminary data.</text>
</comment>
<gene>
    <name evidence="1" type="ORF">DFR76_12210</name>
</gene>
<dbReference type="Proteomes" id="UP000254869">
    <property type="component" value="Unassembled WGS sequence"/>
</dbReference>
<name>A0A370HLD4_9NOCA</name>
<dbReference type="EMBL" id="QQBC01000022">
    <property type="protein sequence ID" value="RDI58975.1"/>
    <property type="molecule type" value="Genomic_DNA"/>
</dbReference>
<dbReference type="STRING" id="1210086.GCA_001613105_07928"/>
<proteinExistence type="predicted"/>
<dbReference type="AlphaFoldDB" id="A0A370HLD4"/>
<keyword evidence="2" id="KW-1185">Reference proteome</keyword>